<feature type="domain" description="HTH cro/C1-type" evidence="1">
    <location>
        <begin position="53"/>
        <end position="103"/>
    </location>
</feature>
<evidence type="ECO:0000313" key="3">
    <source>
        <dbReference type="Proteomes" id="UP000032360"/>
    </source>
</evidence>
<dbReference type="InterPro" id="IPR001387">
    <property type="entry name" value="Cro/C1-type_HTH"/>
</dbReference>
<dbReference type="GO" id="GO:0003677">
    <property type="term" value="F:DNA binding"/>
    <property type="evidence" value="ECO:0007669"/>
    <property type="project" value="InterPro"/>
</dbReference>
<reference evidence="2 3" key="1">
    <citation type="submission" date="2015-01" db="EMBL/GenBank/DDBJ databases">
        <title>Draft genome of the acidophilic iron oxidizer Acidithrix ferrooxidans strain Py-F3.</title>
        <authorList>
            <person name="Poehlein A."/>
            <person name="Eisen S."/>
            <person name="Schloemann M."/>
            <person name="Johnson B.D."/>
            <person name="Daniel R."/>
            <person name="Muehling M."/>
        </authorList>
    </citation>
    <scope>NUCLEOTIDE SEQUENCE [LARGE SCALE GENOMIC DNA]</scope>
    <source>
        <strain evidence="2 3">Py-F3</strain>
    </source>
</reference>
<dbReference type="Proteomes" id="UP000032360">
    <property type="component" value="Unassembled WGS sequence"/>
</dbReference>
<name>A0A0D8HDW3_9ACTN</name>
<organism evidence="2 3">
    <name type="scientific">Acidithrix ferrooxidans</name>
    <dbReference type="NCBI Taxonomy" id="1280514"/>
    <lineage>
        <taxon>Bacteria</taxon>
        <taxon>Bacillati</taxon>
        <taxon>Actinomycetota</taxon>
        <taxon>Acidimicrobiia</taxon>
        <taxon>Acidimicrobiales</taxon>
        <taxon>Acidimicrobiaceae</taxon>
        <taxon>Acidithrix</taxon>
    </lineage>
</organism>
<dbReference type="SMART" id="SM00530">
    <property type="entry name" value="HTH_XRE"/>
    <property type="match status" value="1"/>
</dbReference>
<proteinExistence type="predicted"/>
<evidence type="ECO:0000313" key="2">
    <source>
        <dbReference type="EMBL" id="KJF15972.1"/>
    </source>
</evidence>
<accession>A0A0D8HDW3</accession>
<keyword evidence="3" id="KW-1185">Reference proteome</keyword>
<dbReference type="InterPro" id="IPR010982">
    <property type="entry name" value="Lambda_DNA-bd_dom_sf"/>
</dbReference>
<dbReference type="SUPFAM" id="SSF47413">
    <property type="entry name" value="lambda repressor-like DNA-binding domains"/>
    <property type="match status" value="1"/>
</dbReference>
<dbReference type="STRING" id="1280514.AXFE_31830"/>
<dbReference type="Pfam" id="PF01381">
    <property type="entry name" value="HTH_3"/>
    <property type="match status" value="1"/>
</dbReference>
<gene>
    <name evidence="2" type="ORF">AXFE_31830</name>
</gene>
<evidence type="ECO:0000259" key="1">
    <source>
        <dbReference type="PROSITE" id="PS50943"/>
    </source>
</evidence>
<dbReference type="Gene3D" id="1.10.260.40">
    <property type="entry name" value="lambda repressor-like DNA-binding domains"/>
    <property type="match status" value="1"/>
</dbReference>
<sequence length="103" mass="11676">MVNMKATEDNEHIDHYGVATVAAGESFREDLIGPEFCKEWERIALARAVAIEVIKYRMEQGISRTELGRKLGMHQPAISRFEEGDQTPSIDMLKRLSEKLGID</sequence>
<dbReference type="EMBL" id="JXYS01000107">
    <property type="protein sequence ID" value="KJF15972.1"/>
    <property type="molecule type" value="Genomic_DNA"/>
</dbReference>
<dbReference type="CDD" id="cd00093">
    <property type="entry name" value="HTH_XRE"/>
    <property type="match status" value="1"/>
</dbReference>
<protein>
    <submittedName>
        <fullName evidence="2">Helix-turn-helix protein</fullName>
    </submittedName>
</protein>
<dbReference type="AlphaFoldDB" id="A0A0D8HDW3"/>
<comment type="caution">
    <text evidence="2">The sequence shown here is derived from an EMBL/GenBank/DDBJ whole genome shotgun (WGS) entry which is preliminary data.</text>
</comment>
<dbReference type="PROSITE" id="PS50943">
    <property type="entry name" value="HTH_CROC1"/>
    <property type="match status" value="1"/>
</dbReference>